<dbReference type="GO" id="GO:0036002">
    <property type="term" value="F:pre-mRNA binding"/>
    <property type="evidence" value="ECO:0007669"/>
    <property type="project" value="TreeGrafter"/>
</dbReference>
<protein>
    <recommendedName>
        <fullName evidence="4">Pre-mRNA-splicing factor RBM22</fullName>
    </recommendedName>
    <alternativeName>
        <fullName evidence="14">RNA-binding motif protein 22</fullName>
    </alternativeName>
</protein>
<evidence type="ECO:0000256" key="10">
    <source>
        <dbReference type="ARBA" id="ARBA00022833"/>
    </source>
</evidence>
<comment type="similarity">
    <text evidence="3">Belongs to the SLT11 family.</text>
</comment>
<comment type="subcellular location">
    <subcellularLocation>
        <location evidence="2">Cytoplasm</location>
    </subcellularLocation>
    <subcellularLocation>
        <location evidence="1">Nucleus</location>
    </subcellularLocation>
</comment>
<name>A0A8J1U6K5_OWEFU</name>
<keyword evidence="9" id="KW-0863">Zinc-finger</keyword>
<sequence length="439" mass="49477">MATSKSANTYNRQNWEEADFPILCQTCLGDNPYIRMTKEKHGKECKICARPFTIFRWCPGARMRFKKTEVCQTCSKVKNICQTCLLDLEYGLPVQVRDAALKIADEMPKSDVNKEYYTQNMEREIAQTDGTVAPGELGKAKATSDMLLKLARTTPYYKRNRPHICSFWVKGECKRGEECPYRHDKPSDPDDPLSDQNIKDRFYGTNDPVADKLLKRYTSMPQLDAPEDRTISTLYVGNLGEDVTEKDLRDNFYQFGEIRSITLVTRQQCAFIQYTTRTSAEAAAEATFNKLIMKGRRLNIKWGRSQAQGQTKREGESDQAHLEPVPGLPSSLPHPEEMQNNFFNLNAPPPMLPPPPGMRPMRPPPPHPRGPPPPMRGPPGPPGMRPPPPPPGMLPMRPPPMMRPPGFMPRIPMQTVHYPSQDPTRMGATGALAPPGTTK</sequence>
<keyword evidence="7" id="KW-0479">Metal-binding</keyword>
<dbReference type="GO" id="GO:0017070">
    <property type="term" value="F:U6 snRNA binding"/>
    <property type="evidence" value="ECO:0007669"/>
    <property type="project" value="TreeGrafter"/>
</dbReference>
<keyword evidence="11" id="KW-0694">RNA-binding</keyword>
<dbReference type="InterPro" id="IPR000504">
    <property type="entry name" value="RRM_dom"/>
</dbReference>
<dbReference type="PANTHER" id="PTHR14089">
    <property type="entry name" value="PRE-MRNA-SPLICING FACTOR RBM22"/>
    <property type="match status" value="1"/>
</dbReference>
<feature type="region of interest" description="Disordered" evidence="15">
    <location>
        <begin position="178"/>
        <end position="204"/>
    </location>
</feature>
<dbReference type="SUPFAM" id="SSF90229">
    <property type="entry name" value="CCCH zinc finger"/>
    <property type="match status" value="1"/>
</dbReference>
<dbReference type="InterPro" id="IPR035979">
    <property type="entry name" value="RBD_domain_sf"/>
</dbReference>
<dbReference type="Gene3D" id="4.10.1000.10">
    <property type="entry name" value="Zinc finger, CCCH-type"/>
    <property type="match status" value="1"/>
</dbReference>
<dbReference type="InterPro" id="IPR000571">
    <property type="entry name" value="Znf_CCCH"/>
</dbReference>
<dbReference type="FunFam" id="3.30.70.330:FF:000137">
    <property type="entry name" value="pre-mRNA-splicing factor RBM22"/>
    <property type="match status" value="1"/>
</dbReference>
<keyword evidence="17" id="KW-1185">Reference proteome</keyword>
<dbReference type="SUPFAM" id="SSF54928">
    <property type="entry name" value="RNA-binding domain, RBD"/>
    <property type="match status" value="1"/>
</dbReference>
<dbReference type="GO" id="GO:0071007">
    <property type="term" value="C:U2-type catalytic step 2 spliceosome"/>
    <property type="evidence" value="ECO:0007669"/>
    <property type="project" value="TreeGrafter"/>
</dbReference>
<dbReference type="Proteomes" id="UP000749559">
    <property type="component" value="Unassembled WGS sequence"/>
</dbReference>
<evidence type="ECO:0000313" key="17">
    <source>
        <dbReference type="Proteomes" id="UP000749559"/>
    </source>
</evidence>
<keyword evidence="6" id="KW-0507">mRNA processing</keyword>
<keyword evidence="10" id="KW-0862">Zinc</keyword>
<dbReference type="GO" id="GO:0008380">
    <property type="term" value="P:RNA splicing"/>
    <property type="evidence" value="ECO:0007669"/>
    <property type="project" value="UniProtKB-KW"/>
</dbReference>
<dbReference type="PROSITE" id="PS50103">
    <property type="entry name" value="ZF_C3H1"/>
    <property type="match status" value="1"/>
</dbReference>
<evidence type="ECO:0000256" key="6">
    <source>
        <dbReference type="ARBA" id="ARBA00022664"/>
    </source>
</evidence>
<evidence type="ECO:0000256" key="14">
    <source>
        <dbReference type="ARBA" id="ARBA00030793"/>
    </source>
</evidence>
<keyword evidence="8" id="KW-0747">Spliceosome</keyword>
<keyword evidence="13" id="KW-0539">Nucleus</keyword>
<feature type="compositionally biased region" description="Basic and acidic residues" evidence="15">
    <location>
        <begin position="311"/>
        <end position="321"/>
    </location>
</feature>
<dbReference type="Pfam" id="PF21369">
    <property type="entry name" value="STL11_N"/>
    <property type="match status" value="1"/>
</dbReference>
<evidence type="ECO:0000256" key="5">
    <source>
        <dbReference type="ARBA" id="ARBA00022490"/>
    </source>
</evidence>
<dbReference type="Pfam" id="PF00076">
    <property type="entry name" value="RRM_1"/>
    <property type="match status" value="1"/>
</dbReference>
<proteinExistence type="inferred from homology"/>
<dbReference type="GO" id="GO:0000974">
    <property type="term" value="C:Prp19 complex"/>
    <property type="evidence" value="ECO:0007669"/>
    <property type="project" value="TreeGrafter"/>
</dbReference>
<evidence type="ECO:0000256" key="13">
    <source>
        <dbReference type="ARBA" id="ARBA00023242"/>
    </source>
</evidence>
<evidence type="ECO:0000256" key="2">
    <source>
        <dbReference type="ARBA" id="ARBA00004496"/>
    </source>
</evidence>
<dbReference type="Gene3D" id="3.30.70.330">
    <property type="match status" value="1"/>
</dbReference>
<evidence type="ECO:0000256" key="9">
    <source>
        <dbReference type="ARBA" id="ARBA00022771"/>
    </source>
</evidence>
<accession>A0A8J1U6K5</accession>
<dbReference type="AlphaFoldDB" id="A0A8J1U6K5"/>
<dbReference type="InterPro" id="IPR039171">
    <property type="entry name" value="Cwc2/Slt11"/>
</dbReference>
<dbReference type="GO" id="GO:0008270">
    <property type="term" value="F:zinc ion binding"/>
    <property type="evidence" value="ECO:0007669"/>
    <property type="project" value="UniProtKB-KW"/>
</dbReference>
<dbReference type="InterPro" id="IPR048995">
    <property type="entry name" value="STL11/RBM22-like_N"/>
</dbReference>
<dbReference type="InterPro" id="IPR036855">
    <property type="entry name" value="Znf_CCCH_sf"/>
</dbReference>
<evidence type="ECO:0000256" key="3">
    <source>
        <dbReference type="ARBA" id="ARBA00007781"/>
    </source>
</evidence>
<dbReference type="PROSITE" id="PS50102">
    <property type="entry name" value="RRM"/>
    <property type="match status" value="1"/>
</dbReference>
<evidence type="ECO:0000256" key="11">
    <source>
        <dbReference type="ARBA" id="ARBA00022884"/>
    </source>
</evidence>
<dbReference type="GO" id="GO:0071006">
    <property type="term" value="C:U2-type catalytic step 1 spliceosome"/>
    <property type="evidence" value="ECO:0007669"/>
    <property type="project" value="TreeGrafter"/>
</dbReference>
<evidence type="ECO:0000256" key="1">
    <source>
        <dbReference type="ARBA" id="ARBA00004123"/>
    </source>
</evidence>
<organism evidence="16 17">
    <name type="scientific">Owenia fusiformis</name>
    <name type="common">Polychaete worm</name>
    <dbReference type="NCBI Taxonomy" id="6347"/>
    <lineage>
        <taxon>Eukaryota</taxon>
        <taxon>Metazoa</taxon>
        <taxon>Spiralia</taxon>
        <taxon>Lophotrochozoa</taxon>
        <taxon>Annelida</taxon>
        <taxon>Polychaeta</taxon>
        <taxon>Sedentaria</taxon>
        <taxon>Canalipalpata</taxon>
        <taxon>Sabellida</taxon>
        <taxon>Oweniida</taxon>
        <taxon>Oweniidae</taxon>
        <taxon>Owenia</taxon>
    </lineage>
</organism>
<evidence type="ECO:0000256" key="7">
    <source>
        <dbReference type="ARBA" id="ARBA00022723"/>
    </source>
</evidence>
<dbReference type="SMART" id="SM00356">
    <property type="entry name" value="ZnF_C3H1"/>
    <property type="match status" value="1"/>
</dbReference>
<evidence type="ECO:0000256" key="4">
    <source>
        <dbReference type="ARBA" id="ARBA00020031"/>
    </source>
</evidence>
<dbReference type="FunFam" id="4.10.1000.10:FF:000006">
    <property type="entry name" value="Putative pre-mrna-splicing factor rbm22"/>
    <property type="match status" value="1"/>
</dbReference>
<feature type="region of interest" description="Disordered" evidence="15">
    <location>
        <begin position="302"/>
        <end position="439"/>
    </location>
</feature>
<dbReference type="CDD" id="cd12224">
    <property type="entry name" value="RRM_RBM22"/>
    <property type="match status" value="1"/>
</dbReference>
<keyword evidence="5" id="KW-0963">Cytoplasm</keyword>
<feature type="compositionally biased region" description="Basic and acidic residues" evidence="15">
    <location>
        <begin position="178"/>
        <end position="188"/>
    </location>
</feature>
<feature type="compositionally biased region" description="Pro residues" evidence="15">
    <location>
        <begin position="347"/>
        <end position="407"/>
    </location>
</feature>
<dbReference type="GO" id="GO:0006397">
    <property type="term" value="P:mRNA processing"/>
    <property type="evidence" value="ECO:0007669"/>
    <property type="project" value="UniProtKB-KW"/>
</dbReference>
<evidence type="ECO:0000256" key="8">
    <source>
        <dbReference type="ARBA" id="ARBA00022728"/>
    </source>
</evidence>
<dbReference type="GO" id="GO:0005737">
    <property type="term" value="C:cytoplasm"/>
    <property type="evidence" value="ECO:0007669"/>
    <property type="project" value="UniProtKB-SubCell"/>
</dbReference>
<dbReference type="PANTHER" id="PTHR14089:SF6">
    <property type="entry name" value="PRE-MRNA-SPLICING FACTOR RBM22"/>
    <property type="match status" value="1"/>
</dbReference>
<reference evidence="16" key="1">
    <citation type="submission" date="2022-03" db="EMBL/GenBank/DDBJ databases">
        <authorList>
            <person name="Martin C."/>
        </authorList>
    </citation>
    <scope>NUCLEOTIDE SEQUENCE</scope>
</reference>
<dbReference type="OrthoDB" id="10259600at2759"/>
<evidence type="ECO:0000313" key="16">
    <source>
        <dbReference type="EMBL" id="CAH1795138.1"/>
    </source>
</evidence>
<evidence type="ECO:0000256" key="15">
    <source>
        <dbReference type="SAM" id="MobiDB-lite"/>
    </source>
</evidence>
<comment type="caution">
    <text evidence="16">The sequence shown here is derived from an EMBL/GenBank/DDBJ whole genome shotgun (WGS) entry which is preliminary data.</text>
</comment>
<dbReference type="SMART" id="SM00360">
    <property type="entry name" value="RRM"/>
    <property type="match status" value="1"/>
</dbReference>
<dbReference type="Pfam" id="PF25584">
    <property type="entry name" value="zf-CCCH_RBM22"/>
    <property type="match status" value="1"/>
</dbReference>
<dbReference type="EMBL" id="CAIIXF020000009">
    <property type="protein sequence ID" value="CAH1795138.1"/>
    <property type="molecule type" value="Genomic_DNA"/>
</dbReference>
<keyword evidence="12" id="KW-0508">mRNA splicing</keyword>
<evidence type="ECO:0000256" key="12">
    <source>
        <dbReference type="ARBA" id="ARBA00023187"/>
    </source>
</evidence>
<dbReference type="InterPro" id="IPR057674">
    <property type="entry name" value="Znf-CCCH_RBM22"/>
</dbReference>
<dbReference type="InterPro" id="IPR012677">
    <property type="entry name" value="Nucleotide-bd_a/b_plait_sf"/>
</dbReference>
<gene>
    <name evidence="16" type="ORF">OFUS_LOCUS19718</name>
</gene>